<organism evidence="2 3">
    <name type="scientific">Halodesulfurarchaeum formicicum</name>
    <dbReference type="NCBI Taxonomy" id="1873524"/>
    <lineage>
        <taxon>Archaea</taxon>
        <taxon>Methanobacteriati</taxon>
        <taxon>Methanobacteriota</taxon>
        <taxon>Stenosarchaea group</taxon>
        <taxon>Halobacteria</taxon>
        <taxon>Halobacteriales</taxon>
        <taxon>Halobacteriaceae</taxon>
        <taxon>Halodesulfurarchaeum</taxon>
    </lineage>
</organism>
<dbReference type="AlphaFoldDB" id="A0A1J1AAB7"/>
<gene>
    <name evidence="2" type="ORF">HSR6_0626</name>
</gene>
<dbReference type="RefSeq" id="WP_071932777.1">
    <property type="nucleotide sequence ID" value="NZ_CP016804.1"/>
</dbReference>
<feature type="region of interest" description="Disordered" evidence="1">
    <location>
        <begin position="52"/>
        <end position="75"/>
    </location>
</feature>
<evidence type="ECO:0000313" key="3">
    <source>
        <dbReference type="Proteomes" id="UP000186165"/>
    </source>
</evidence>
<reference evidence="3" key="1">
    <citation type="submission" date="2016-08" db="EMBL/GenBank/DDBJ databases">
        <title>Discovery of first anaerobic lithoheterotrophic haloarchae widely represented in hypersaline habitats.</title>
        <authorList>
            <person name="Sorokin D.Y."/>
            <person name="Kublanov I.V."/>
            <person name="Roman P."/>
            <person name="Sinninghe Damste J.S."/>
            <person name="Golyshin P.N."/>
            <person name="Rojo D."/>
            <person name="Ciordia S."/>
            <person name="Mena Md.C."/>
            <person name="Ferrer M."/>
            <person name="Smedile F."/>
            <person name="Messina E."/>
            <person name="La Cono V."/>
            <person name="Yakimov M.M."/>
        </authorList>
    </citation>
    <scope>NUCLEOTIDE SEQUENCE [LARGE SCALE GENOMIC DNA]</scope>
    <source>
        <strain evidence="3">HSR6</strain>
    </source>
</reference>
<protein>
    <recommendedName>
        <fullName evidence="4">CopG family transcriptional regulator</fullName>
    </recommendedName>
</protein>
<dbReference type="GeneID" id="30417148"/>
<dbReference type="OrthoDB" id="275735at2157"/>
<dbReference type="KEGG" id="hhsr:HSR6_0626"/>
<evidence type="ECO:0000313" key="2">
    <source>
        <dbReference type="EMBL" id="APE95086.1"/>
    </source>
</evidence>
<evidence type="ECO:0000256" key="1">
    <source>
        <dbReference type="SAM" id="MobiDB-lite"/>
    </source>
</evidence>
<dbReference type="EMBL" id="CP016804">
    <property type="protein sequence ID" value="APE95086.1"/>
    <property type="molecule type" value="Genomic_DNA"/>
</dbReference>
<sequence length="87" mass="9840">MIDDTEDETRTVEIPERTAQIIADRLSWTDFETVDEYVTFALGQLLREIDRHDDPSAHTGSDGETADVDSRHTDEAVADRLESLGYL</sequence>
<proteinExistence type="predicted"/>
<evidence type="ECO:0008006" key="4">
    <source>
        <dbReference type="Google" id="ProtNLM"/>
    </source>
</evidence>
<keyword evidence="3" id="KW-1185">Reference proteome</keyword>
<accession>A0A1J1AAB7</accession>
<dbReference type="Proteomes" id="UP000186165">
    <property type="component" value="Chromosome"/>
</dbReference>
<name>A0A1J1AAB7_9EURY</name>